<comment type="subcellular location">
    <subcellularLocation>
        <location evidence="1">Membrane</location>
    </subcellularLocation>
</comment>
<dbReference type="AlphaFoldDB" id="A0A9D1AQH8"/>
<evidence type="ECO:0000256" key="1">
    <source>
        <dbReference type="ARBA" id="ARBA00004370"/>
    </source>
</evidence>
<dbReference type="Pfam" id="PF00672">
    <property type="entry name" value="HAMP"/>
    <property type="match status" value="1"/>
</dbReference>
<proteinExistence type="predicted"/>
<evidence type="ECO:0000256" key="4">
    <source>
        <dbReference type="ARBA" id="ARBA00022777"/>
    </source>
</evidence>
<evidence type="ECO:0000313" key="7">
    <source>
        <dbReference type="EMBL" id="HIR49730.1"/>
    </source>
</evidence>
<dbReference type="EMBL" id="DVHE01000003">
    <property type="protein sequence ID" value="HIR49730.1"/>
    <property type="molecule type" value="Genomic_DNA"/>
</dbReference>
<comment type="caution">
    <text evidence="7">The sequence shown here is derived from an EMBL/GenBank/DDBJ whole genome shotgun (WGS) entry which is preliminary data.</text>
</comment>
<name>A0A9D1AQH8_9FIRM</name>
<keyword evidence="2" id="KW-0597">Phosphoprotein</keyword>
<evidence type="ECO:0000313" key="8">
    <source>
        <dbReference type="Proteomes" id="UP000824239"/>
    </source>
</evidence>
<evidence type="ECO:0000256" key="5">
    <source>
        <dbReference type="SAM" id="Phobius"/>
    </source>
</evidence>
<protein>
    <submittedName>
        <fullName evidence="7">Histidine kinase</fullName>
    </submittedName>
</protein>
<keyword evidence="5" id="KW-0472">Membrane</keyword>
<dbReference type="InterPro" id="IPR010559">
    <property type="entry name" value="Sig_transdc_His_kin_internal"/>
</dbReference>
<reference evidence="7" key="2">
    <citation type="journal article" date="2021" name="PeerJ">
        <title>Extensive microbial diversity within the chicken gut microbiome revealed by metagenomics and culture.</title>
        <authorList>
            <person name="Gilroy R."/>
            <person name="Ravi A."/>
            <person name="Getino M."/>
            <person name="Pursley I."/>
            <person name="Horton D.L."/>
            <person name="Alikhan N.F."/>
            <person name="Baker D."/>
            <person name="Gharbi K."/>
            <person name="Hall N."/>
            <person name="Watson M."/>
            <person name="Adriaenssens E.M."/>
            <person name="Foster-Nyarko E."/>
            <person name="Jarju S."/>
            <person name="Secka A."/>
            <person name="Antonio M."/>
            <person name="Oren A."/>
            <person name="Chaudhuri R.R."/>
            <person name="La Ragione R."/>
            <person name="Hildebrand F."/>
            <person name="Pallen M.J."/>
        </authorList>
    </citation>
    <scope>NUCLEOTIDE SEQUENCE</scope>
    <source>
        <strain evidence="7">ChiBcec15-4380</strain>
    </source>
</reference>
<dbReference type="PROSITE" id="PS50885">
    <property type="entry name" value="HAMP"/>
    <property type="match status" value="1"/>
</dbReference>
<dbReference type="GO" id="GO:0016020">
    <property type="term" value="C:membrane"/>
    <property type="evidence" value="ECO:0007669"/>
    <property type="project" value="UniProtKB-SubCell"/>
</dbReference>
<evidence type="ECO:0000256" key="3">
    <source>
        <dbReference type="ARBA" id="ARBA00022679"/>
    </source>
</evidence>
<dbReference type="SUPFAM" id="SSF55874">
    <property type="entry name" value="ATPase domain of HSP90 chaperone/DNA topoisomerase II/histidine kinase"/>
    <property type="match status" value="1"/>
</dbReference>
<dbReference type="InterPro" id="IPR003594">
    <property type="entry name" value="HATPase_dom"/>
</dbReference>
<dbReference type="Proteomes" id="UP000824239">
    <property type="component" value="Unassembled WGS sequence"/>
</dbReference>
<keyword evidence="5" id="KW-0812">Transmembrane</keyword>
<dbReference type="InterPro" id="IPR003660">
    <property type="entry name" value="HAMP_dom"/>
</dbReference>
<evidence type="ECO:0000256" key="2">
    <source>
        <dbReference type="ARBA" id="ARBA00022553"/>
    </source>
</evidence>
<dbReference type="GO" id="GO:0000155">
    <property type="term" value="F:phosphorelay sensor kinase activity"/>
    <property type="evidence" value="ECO:0007669"/>
    <property type="project" value="InterPro"/>
</dbReference>
<evidence type="ECO:0000259" key="6">
    <source>
        <dbReference type="PROSITE" id="PS50885"/>
    </source>
</evidence>
<dbReference type="SUPFAM" id="SSF158472">
    <property type="entry name" value="HAMP domain-like"/>
    <property type="match status" value="1"/>
</dbReference>
<dbReference type="InterPro" id="IPR050640">
    <property type="entry name" value="Bact_2-comp_sensor_kinase"/>
</dbReference>
<sequence>MKEKSFLHTLNLMMRILLCLIAAVMVVFILASYNGAVGQQKIELQNYAEIYRSQIEGKISQATALLSELVYDNPDLDLLRSEQEAERQYAAVSLFNDMYSLMSVNQCPDYLVAVEADQNTIVAVKGSSVSLQEDEAIKAFALECAQKGDIFWTWDVVPIEGKIFLYRALTKESRVVMTLLSTDTLLGTVPVENLEYNSFFLADAAGNILDSVGVLAEERVGDTVEDLRAAHTLHQAELLSGELSLYACQNKLGFFQQMSSYVVVLFLIILSLLAFGLYYSKRVRVELLQPMEQMTREMEHIQQGQLDLRISTESDSVEFRTLVDAFNRLVDEIVNLKIQYYEKQLALLDTEQKYIRLQIKPHFFLNAMSTIVGLSRVGKNDEIATYIGALSKNIRYMFSSGLHTVPLQEEIRHVENYFAVQELRYPDGVLYFVDMDDEVRDWPVPQMLIHTLVENEYKYAVSPGRQTMVLIKLQKAQWQGEEMLLIQVEDDGKGFPAAVLASINGDEAAPAGDGTRVGLYSIRRLLELMYDRKGLFVLSNVEPHGAMNQVYIPAHPVNETKHDTIQEADIR</sequence>
<dbReference type="PANTHER" id="PTHR34220">
    <property type="entry name" value="SENSOR HISTIDINE KINASE YPDA"/>
    <property type="match status" value="1"/>
</dbReference>
<dbReference type="Pfam" id="PF06580">
    <property type="entry name" value="His_kinase"/>
    <property type="match status" value="1"/>
</dbReference>
<accession>A0A9D1AQH8</accession>
<feature type="transmembrane region" description="Helical" evidence="5">
    <location>
        <begin position="12"/>
        <end position="33"/>
    </location>
</feature>
<dbReference type="InterPro" id="IPR036890">
    <property type="entry name" value="HATPase_C_sf"/>
</dbReference>
<dbReference type="Gene3D" id="3.30.565.10">
    <property type="entry name" value="Histidine kinase-like ATPase, C-terminal domain"/>
    <property type="match status" value="1"/>
</dbReference>
<dbReference type="PANTHER" id="PTHR34220:SF7">
    <property type="entry name" value="SENSOR HISTIDINE KINASE YPDA"/>
    <property type="match status" value="1"/>
</dbReference>
<keyword evidence="5" id="KW-1133">Transmembrane helix</keyword>
<organism evidence="7 8">
    <name type="scientific">Candidatus Avoscillospira avicola</name>
    <dbReference type="NCBI Taxonomy" id="2840706"/>
    <lineage>
        <taxon>Bacteria</taxon>
        <taxon>Bacillati</taxon>
        <taxon>Bacillota</taxon>
        <taxon>Clostridia</taxon>
        <taxon>Eubacteriales</taxon>
        <taxon>Oscillospiraceae</taxon>
        <taxon>Oscillospiraceae incertae sedis</taxon>
        <taxon>Candidatus Avoscillospira</taxon>
    </lineage>
</organism>
<dbReference type="SMART" id="SM00304">
    <property type="entry name" value="HAMP"/>
    <property type="match status" value="1"/>
</dbReference>
<feature type="domain" description="HAMP" evidence="6">
    <location>
        <begin position="287"/>
        <end position="338"/>
    </location>
</feature>
<dbReference type="Gene3D" id="6.10.340.10">
    <property type="match status" value="1"/>
</dbReference>
<dbReference type="Pfam" id="PF02518">
    <property type="entry name" value="HATPase_c"/>
    <property type="match status" value="1"/>
</dbReference>
<reference evidence="7" key="1">
    <citation type="submission" date="2020-10" db="EMBL/GenBank/DDBJ databases">
        <authorList>
            <person name="Gilroy R."/>
        </authorList>
    </citation>
    <scope>NUCLEOTIDE SEQUENCE</scope>
    <source>
        <strain evidence="7">ChiBcec15-4380</strain>
    </source>
</reference>
<keyword evidence="4 7" id="KW-0418">Kinase</keyword>
<gene>
    <name evidence="7" type="ORF">IAA53_00345</name>
</gene>
<keyword evidence="3" id="KW-0808">Transferase</keyword>
<feature type="transmembrane region" description="Helical" evidence="5">
    <location>
        <begin position="258"/>
        <end position="279"/>
    </location>
</feature>